<evidence type="ECO:0000313" key="3">
    <source>
        <dbReference type="Proteomes" id="UP000028045"/>
    </source>
</evidence>
<dbReference type="OrthoDB" id="4161196at2759"/>
<name>A0A084AF12_STACB</name>
<evidence type="ECO:0000313" key="2">
    <source>
        <dbReference type="EMBL" id="KEY63891.1"/>
    </source>
</evidence>
<proteinExistence type="predicted"/>
<keyword evidence="3" id="KW-1185">Reference proteome</keyword>
<dbReference type="EMBL" id="KL649637">
    <property type="protein sequence ID" value="KEY63891.1"/>
    <property type="molecule type" value="Genomic_DNA"/>
</dbReference>
<dbReference type="PANTHER" id="PTHR33112:SF10">
    <property type="entry name" value="TOL"/>
    <property type="match status" value="1"/>
</dbReference>
<accession>A0A084AF12</accession>
<dbReference type="AlphaFoldDB" id="A0A084AF12"/>
<evidence type="ECO:0000259" key="1">
    <source>
        <dbReference type="Pfam" id="PF06985"/>
    </source>
</evidence>
<dbReference type="InterPro" id="IPR010730">
    <property type="entry name" value="HET"/>
</dbReference>
<reference evidence="2 3" key="1">
    <citation type="journal article" date="2014" name="BMC Genomics">
        <title>Comparative genome sequencing reveals chemotype-specific gene clusters in the toxigenic black mold Stachybotrys.</title>
        <authorList>
            <person name="Semeiks J."/>
            <person name="Borek D."/>
            <person name="Otwinowski Z."/>
            <person name="Grishin N.V."/>
        </authorList>
    </citation>
    <scope>NUCLEOTIDE SEQUENCE [LARGE SCALE GENOMIC DNA]</scope>
    <source>
        <strain evidence="3">CBS 109288 / IBT 7711</strain>
    </source>
</reference>
<dbReference type="PANTHER" id="PTHR33112">
    <property type="entry name" value="DOMAIN PROTEIN, PUTATIVE-RELATED"/>
    <property type="match status" value="1"/>
</dbReference>
<gene>
    <name evidence="2" type="ORF">S7711_10164</name>
</gene>
<dbReference type="Pfam" id="PF06985">
    <property type="entry name" value="HET"/>
    <property type="match status" value="1"/>
</dbReference>
<protein>
    <recommendedName>
        <fullName evidence="1">Heterokaryon incompatibility domain-containing protein</fullName>
    </recommendedName>
</protein>
<feature type="non-terminal residue" evidence="2">
    <location>
        <position position="1"/>
    </location>
</feature>
<organism evidence="2 3">
    <name type="scientific">Stachybotrys chartarum (strain CBS 109288 / IBT 7711)</name>
    <name type="common">Toxic black mold</name>
    <name type="synonym">Stilbospora chartarum</name>
    <dbReference type="NCBI Taxonomy" id="1280523"/>
    <lineage>
        <taxon>Eukaryota</taxon>
        <taxon>Fungi</taxon>
        <taxon>Dikarya</taxon>
        <taxon>Ascomycota</taxon>
        <taxon>Pezizomycotina</taxon>
        <taxon>Sordariomycetes</taxon>
        <taxon>Hypocreomycetidae</taxon>
        <taxon>Hypocreales</taxon>
        <taxon>Stachybotryaceae</taxon>
        <taxon>Stachybotrys</taxon>
    </lineage>
</organism>
<feature type="domain" description="Heterokaryon incompatibility" evidence="1">
    <location>
        <begin position="82"/>
        <end position="226"/>
    </location>
</feature>
<dbReference type="Proteomes" id="UP000028045">
    <property type="component" value="Unassembled WGS sequence"/>
</dbReference>
<sequence>QLRDFVGELAAKILPYDPISADCHVGSLYFRLLREWLRDCDDSHDECKLRQSETKFWPTRVICVGDSNNLILVEKELSGEDYVVLSHCWGTPTDLEKEQVCTTPKNHQDRLRDFSYNDLPKTFQDAVRVTRELGKQYLWIDALCIIQGPDGDWESEARTMEDIFACAYCTIAASSAGGWGDGFLKPNPSFQYTDMQDIADRQTCDCDFDKDVDEGSLMKRAWVLQERVLSRRIIHFAATHTYWECGDGVRCEQFTRLNPPFGEQYFILDTAFPKRLSKAGYSRSLDFVQFLFERYSQSGLTIKSDRDTAILSLVNRMERVFDTKASCGIIRYFLNRLLLWKRTDREITPPIDYEDKERTPPSWSWMAYSGGIDFISDDQKVLKIPQSADLDLSDDGKALNVKVMRFENCRMEEEGAEHAIFGAARQVGSLWFDLAGRHEFGHCVVVGMTHDCSKQDHEKTYYVLMVREKQDRGEYERVGVGKVEAAYVSTGCEDGKLL</sequence>
<dbReference type="HOGENOM" id="CLU_002639_7_2_1"/>